<dbReference type="EMBL" id="JAPFFF010000001">
    <property type="protein sequence ID" value="KAK8899707.1"/>
    <property type="molecule type" value="Genomic_DNA"/>
</dbReference>
<evidence type="ECO:0000256" key="2">
    <source>
        <dbReference type="SAM" id="Phobius"/>
    </source>
</evidence>
<gene>
    <name evidence="3" type="ORF">M9Y10_002029</name>
</gene>
<organism evidence="3 4">
    <name type="scientific">Tritrichomonas musculus</name>
    <dbReference type="NCBI Taxonomy" id="1915356"/>
    <lineage>
        <taxon>Eukaryota</taxon>
        <taxon>Metamonada</taxon>
        <taxon>Parabasalia</taxon>
        <taxon>Tritrichomonadida</taxon>
        <taxon>Tritrichomonadidae</taxon>
        <taxon>Tritrichomonas</taxon>
    </lineage>
</organism>
<accession>A0ABR2L8M2</accession>
<comment type="caution">
    <text evidence="3">The sequence shown here is derived from an EMBL/GenBank/DDBJ whole genome shotgun (WGS) entry which is preliminary data.</text>
</comment>
<evidence type="ECO:0008006" key="5">
    <source>
        <dbReference type="Google" id="ProtNLM"/>
    </source>
</evidence>
<proteinExistence type="predicted"/>
<protein>
    <recommendedName>
        <fullName evidence="5">Polymorphic outer membrane protein</fullName>
    </recommendedName>
</protein>
<feature type="transmembrane region" description="Helical" evidence="2">
    <location>
        <begin position="409"/>
        <end position="435"/>
    </location>
</feature>
<evidence type="ECO:0000256" key="1">
    <source>
        <dbReference type="SAM" id="MobiDB-lite"/>
    </source>
</evidence>
<keyword evidence="2" id="KW-0472">Membrane</keyword>
<evidence type="ECO:0000313" key="4">
    <source>
        <dbReference type="Proteomes" id="UP001470230"/>
    </source>
</evidence>
<feature type="region of interest" description="Disordered" evidence="1">
    <location>
        <begin position="463"/>
        <end position="553"/>
    </location>
</feature>
<evidence type="ECO:0000313" key="3">
    <source>
        <dbReference type="EMBL" id="KAK8899707.1"/>
    </source>
</evidence>
<feature type="compositionally biased region" description="Basic and acidic residues" evidence="1">
    <location>
        <begin position="470"/>
        <end position="483"/>
    </location>
</feature>
<keyword evidence="4" id="KW-1185">Reference proteome</keyword>
<reference evidence="3 4" key="1">
    <citation type="submission" date="2024-04" db="EMBL/GenBank/DDBJ databases">
        <title>Tritrichomonas musculus Genome.</title>
        <authorList>
            <person name="Alves-Ferreira E."/>
            <person name="Grigg M."/>
            <person name="Lorenzi H."/>
            <person name="Galac M."/>
        </authorList>
    </citation>
    <scope>NUCLEOTIDE SEQUENCE [LARGE SCALE GENOMIC DNA]</scope>
    <source>
        <strain evidence="3 4">EAF2021</strain>
    </source>
</reference>
<keyword evidence="2" id="KW-0812">Transmembrane</keyword>
<keyword evidence="2" id="KW-1133">Transmembrane helix</keyword>
<dbReference type="Proteomes" id="UP001470230">
    <property type="component" value="Unassembled WGS sequence"/>
</dbReference>
<name>A0ABR2L8M2_9EUKA</name>
<sequence>MLNVTILHLFMSYSMKSPLLTPSGFMCVSKSSFSYFSEHILLSYHSAKIKQSFFSNFLSNAIKISNFDRYYDHQSISTRLEAKDDRLQILLCIFRNCVASGGGGGGAIFITGGSLEVNYTGFQNCHVDFVRSYGGAVYTDSNLVVFNGVCSDSCYTTDYGQSFYLLNKDSHIEFTTITRCGATSTSSSAETISVTGTVNIQNLNSTGNVVSGNAAGIWCTKTNSESVFRVIHSSFVSNSGRSIFDITCDVGDTISFSNFVSNAASKSIVFSYGFHTRPTFSQCVFQLNTCSLLIEVNSLDNIVSLVNCYSNTPNWGNATLSNCAVVVTATINNVFANNEICNGNYQIPPRTVITPEPTQQASSEFEDFNDSIPPTSVITSLFPLPSATQQNCNIICPDCNDKKKDAGKIVAIVFCILEALLILILVGFLILLIIYHKNKDKNQNQGDAQKGNTDGDQFAVIEEEEEENEVNLKDINTPDKEDNNESFMPTPHMPSADQSPSGAKRAHHERQLTPQIPRKKRKRQVPVNERSPLIEPRKKVRIVFSSSDDSETV</sequence>